<evidence type="ECO:0000256" key="6">
    <source>
        <dbReference type="SAM" id="SignalP"/>
    </source>
</evidence>
<dbReference type="EMBL" id="DWYR01000012">
    <property type="protein sequence ID" value="HJA98875.1"/>
    <property type="molecule type" value="Genomic_DNA"/>
</dbReference>
<evidence type="ECO:0000256" key="1">
    <source>
        <dbReference type="ARBA" id="ARBA00000971"/>
    </source>
</evidence>
<evidence type="ECO:0000313" key="9">
    <source>
        <dbReference type="Proteomes" id="UP000824259"/>
    </source>
</evidence>
<dbReference type="Gene3D" id="1.10.287.460">
    <property type="entry name" value="Peptidyl-prolyl cis-trans isomerase, FKBP-type, N-terminal domain"/>
    <property type="match status" value="2"/>
</dbReference>
<dbReference type="Proteomes" id="UP000824259">
    <property type="component" value="Unassembled WGS sequence"/>
</dbReference>
<protein>
    <recommendedName>
        <fullName evidence="2 5">peptidylprolyl isomerase</fullName>
        <ecNumber evidence="2 5">5.2.1.8</ecNumber>
    </recommendedName>
</protein>
<dbReference type="GO" id="GO:0003755">
    <property type="term" value="F:peptidyl-prolyl cis-trans isomerase activity"/>
    <property type="evidence" value="ECO:0007669"/>
    <property type="project" value="UniProtKB-KW"/>
</dbReference>
<keyword evidence="3 5" id="KW-0697">Rotamase</keyword>
<dbReference type="EC" id="5.2.1.8" evidence="2 5"/>
<dbReference type="Pfam" id="PF00254">
    <property type="entry name" value="FKBP_C"/>
    <property type="match status" value="1"/>
</dbReference>
<reference evidence="8" key="1">
    <citation type="journal article" date="2021" name="PeerJ">
        <title>Extensive microbial diversity within the chicken gut microbiome revealed by metagenomics and culture.</title>
        <authorList>
            <person name="Gilroy R."/>
            <person name="Ravi A."/>
            <person name="Getino M."/>
            <person name="Pursley I."/>
            <person name="Horton D.L."/>
            <person name="Alikhan N.F."/>
            <person name="Baker D."/>
            <person name="Gharbi K."/>
            <person name="Hall N."/>
            <person name="Watson M."/>
            <person name="Adriaenssens E.M."/>
            <person name="Foster-Nyarko E."/>
            <person name="Jarju S."/>
            <person name="Secka A."/>
            <person name="Antonio M."/>
            <person name="Oren A."/>
            <person name="Chaudhuri R.R."/>
            <person name="La Ragione R."/>
            <person name="Hildebrand F."/>
            <person name="Pallen M.J."/>
        </authorList>
    </citation>
    <scope>NUCLEOTIDE SEQUENCE</scope>
    <source>
        <strain evidence="8">CHK169-11906</strain>
    </source>
</reference>
<dbReference type="Gene3D" id="3.10.50.40">
    <property type="match status" value="1"/>
</dbReference>
<gene>
    <name evidence="8" type="ORF">H9779_04675</name>
</gene>
<dbReference type="PROSITE" id="PS51257">
    <property type="entry name" value="PROKAR_LIPOPROTEIN"/>
    <property type="match status" value="1"/>
</dbReference>
<dbReference type="InterPro" id="IPR036944">
    <property type="entry name" value="PPIase_FKBP_N_sf"/>
</dbReference>
<keyword evidence="4 5" id="KW-0413">Isomerase</keyword>
<evidence type="ECO:0000256" key="5">
    <source>
        <dbReference type="PROSITE-ProRule" id="PRU00277"/>
    </source>
</evidence>
<dbReference type="PANTHER" id="PTHR45779:SF7">
    <property type="entry name" value="PEPTIDYLPROLYL ISOMERASE"/>
    <property type="match status" value="1"/>
</dbReference>
<comment type="catalytic activity">
    <reaction evidence="1 5">
        <text>[protein]-peptidylproline (omega=180) = [protein]-peptidylproline (omega=0)</text>
        <dbReference type="Rhea" id="RHEA:16237"/>
        <dbReference type="Rhea" id="RHEA-COMP:10747"/>
        <dbReference type="Rhea" id="RHEA-COMP:10748"/>
        <dbReference type="ChEBI" id="CHEBI:83833"/>
        <dbReference type="ChEBI" id="CHEBI:83834"/>
        <dbReference type="EC" id="5.2.1.8"/>
    </reaction>
</comment>
<evidence type="ECO:0000256" key="4">
    <source>
        <dbReference type="ARBA" id="ARBA00023235"/>
    </source>
</evidence>
<feature type="domain" description="PPIase FKBP-type" evidence="7">
    <location>
        <begin position="236"/>
        <end position="343"/>
    </location>
</feature>
<feature type="chain" id="PRO_5038613326" description="peptidylprolyl isomerase" evidence="6">
    <location>
        <begin position="18"/>
        <end position="370"/>
    </location>
</feature>
<evidence type="ECO:0000256" key="2">
    <source>
        <dbReference type="ARBA" id="ARBA00013194"/>
    </source>
</evidence>
<dbReference type="SUPFAM" id="SSF54534">
    <property type="entry name" value="FKBP-like"/>
    <property type="match status" value="1"/>
</dbReference>
<sequence>MKRTLYLLALVCAVVLASCTSKNGLITKGDKSQLDTLSYAFGSDIGFGMFHSMGDIPFDMAEVTKGIEEGALGKASMTHEEALKELESFFSSKYQERLSILRKSRAESKQAGLPEPSVDTIMFESVQERQNFSYAFGVDMGNNLLTKQDQPIQIYWFNEGILDNYGEGGNPRMTHDECLNFLRHYFMVVLPERNKKECEEWLAKIEKEPGVQKTDSGLLYKIEEKGDETVMAKDPRDTVMVHYIGINHKGDVFDSSRFENKPEEVKERMLLEDPEIASKEDKPFPTALNRVIKGWTEGLMLVGKGGKITLWIPSELAYGGRGMNRMIPANEALKFEIEVLDVIPYVENSDSTNVEVKAADVTPAVKVVAE</sequence>
<evidence type="ECO:0000313" key="8">
    <source>
        <dbReference type="EMBL" id="HJA98875.1"/>
    </source>
</evidence>
<name>A0A9D2L424_9BACT</name>
<dbReference type="PROSITE" id="PS50059">
    <property type="entry name" value="FKBP_PPIASE"/>
    <property type="match status" value="1"/>
</dbReference>
<dbReference type="InterPro" id="IPR046357">
    <property type="entry name" value="PPIase_dom_sf"/>
</dbReference>
<evidence type="ECO:0000259" key="7">
    <source>
        <dbReference type="PROSITE" id="PS50059"/>
    </source>
</evidence>
<dbReference type="PANTHER" id="PTHR45779">
    <property type="entry name" value="PEPTIDYLPROLYL ISOMERASE"/>
    <property type="match status" value="1"/>
</dbReference>
<dbReference type="AlphaFoldDB" id="A0A9D2L424"/>
<reference evidence="8" key="2">
    <citation type="submission" date="2021-04" db="EMBL/GenBank/DDBJ databases">
        <authorList>
            <person name="Gilroy R."/>
        </authorList>
    </citation>
    <scope>NUCLEOTIDE SEQUENCE</scope>
    <source>
        <strain evidence="8">CHK169-11906</strain>
    </source>
</reference>
<proteinExistence type="predicted"/>
<feature type="signal peptide" evidence="6">
    <location>
        <begin position="1"/>
        <end position="17"/>
    </location>
</feature>
<dbReference type="InterPro" id="IPR044609">
    <property type="entry name" value="FKBP2/11"/>
</dbReference>
<dbReference type="Pfam" id="PF01346">
    <property type="entry name" value="FKBP_N"/>
    <property type="match status" value="2"/>
</dbReference>
<dbReference type="InterPro" id="IPR001179">
    <property type="entry name" value="PPIase_FKBP_dom"/>
</dbReference>
<dbReference type="GO" id="GO:0006457">
    <property type="term" value="P:protein folding"/>
    <property type="evidence" value="ECO:0007669"/>
    <property type="project" value="InterPro"/>
</dbReference>
<evidence type="ECO:0000256" key="3">
    <source>
        <dbReference type="ARBA" id="ARBA00023110"/>
    </source>
</evidence>
<keyword evidence="6" id="KW-0732">Signal</keyword>
<dbReference type="InterPro" id="IPR000774">
    <property type="entry name" value="PPIase_FKBP_N"/>
</dbReference>
<organism evidence="8 9">
    <name type="scientific">Candidatus Alistipes avicola</name>
    <dbReference type="NCBI Taxonomy" id="2838432"/>
    <lineage>
        <taxon>Bacteria</taxon>
        <taxon>Pseudomonadati</taxon>
        <taxon>Bacteroidota</taxon>
        <taxon>Bacteroidia</taxon>
        <taxon>Bacteroidales</taxon>
        <taxon>Rikenellaceae</taxon>
        <taxon>Alistipes</taxon>
    </lineage>
</organism>
<comment type="caution">
    <text evidence="8">The sequence shown here is derived from an EMBL/GenBank/DDBJ whole genome shotgun (WGS) entry which is preliminary data.</text>
</comment>
<accession>A0A9D2L424</accession>